<keyword evidence="3 11" id="KW-0489">Methyltransferase</keyword>
<dbReference type="GO" id="GO:0032259">
    <property type="term" value="P:methylation"/>
    <property type="evidence" value="ECO:0007669"/>
    <property type="project" value="UniProtKB-KW"/>
</dbReference>
<dbReference type="KEGG" id="vg:16513030"/>
<keyword evidence="5" id="KW-0949">S-adenosyl-L-methionine</keyword>
<dbReference type="GO" id="GO:0003677">
    <property type="term" value="F:DNA binding"/>
    <property type="evidence" value="ECO:0007669"/>
    <property type="project" value="UniProtKB-KW"/>
</dbReference>
<dbReference type="SUPFAM" id="SSF53335">
    <property type="entry name" value="S-adenosyl-L-methionine-dependent methyltransferases"/>
    <property type="match status" value="1"/>
</dbReference>
<dbReference type="GO" id="GO:0015667">
    <property type="term" value="F:site-specific DNA-methyltransferase (cytosine-N4-specific) activity"/>
    <property type="evidence" value="ECO:0007669"/>
    <property type="project" value="UniProtKB-EC"/>
</dbReference>
<comment type="similarity">
    <text evidence="1">Belongs to the N(4)/N(6)-methyltransferase family. N(4) subfamily.</text>
</comment>
<dbReference type="InterPro" id="IPR029063">
    <property type="entry name" value="SAM-dependent_MTases_sf"/>
</dbReference>
<dbReference type="Pfam" id="PF01555">
    <property type="entry name" value="N6_N4_Mtase"/>
    <property type="match status" value="1"/>
</dbReference>
<feature type="compositionally biased region" description="Basic and acidic residues" evidence="9">
    <location>
        <begin position="417"/>
        <end position="439"/>
    </location>
</feature>
<feature type="region of interest" description="Disordered" evidence="9">
    <location>
        <begin position="398"/>
        <end position="439"/>
    </location>
</feature>
<dbReference type="Gene3D" id="3.40.50.150">
    <property type="entry name" value="Vaccinia Virus protein VP39"/>
    <property type="match status" value="1"/>
</dbReference>
<dbReference type="GeneID" id="16513030"/>
<dbReference type="REBASE" id="217277">
    <property type="entry name" value="M.PduI"/>
</dbReference>
<name>S4VS49_9VIRU</name>
<dbReference type="EC" id="2.1.1.113" evidence="2"/>
<evidence type="ECO:0000256" key="7">
    <source>
        <dbReference type="ARBA" id="ARBA00023125"/>
    </source>
</evidence>
<keyword evidence="7" id="KW-0238">DNA-binding</keyword>
<feature type="compositionally biased region" description="Polar residues" evidence="9">
    <location>
        <begin position="58"/>
        <end position="80"/>
    </location>
</feature>
<evidence type="ECO:0000256" key="8">
    <source>
        <dbReference type="ARBA" id="ARBA00049120"/>
    </source>
</evidence>
<dbReference type="Proteomes" id="UP000201566">
    <property type="component" value="Segment"/>
</dbReference>
<evidence type="ECO:0000259" key="10">
    <source>
        <dbReference type="Pfam" id="PF01555"/>
    </source>
</evidence>
<dbReference type="GO" id="GO:0008170">
    <property type="term" value="F:N-methyltransferase activity"/>
    <property type="evidence" value="ECO:0007669"/>
    <property type="project" value="InterPro"/>
</dbReference>
<accession>S4VS49</accession>
<keyword evidence="6" id="KW-0680">Restriction system</keyword>
<proteinExistence type="inferred from homology"/>
<dbReference type="PROSITE" id="PS00093">
    <property type="entry name" value="N4_MTASE"/>
    <property type="match status" value="1"/>
</dbReference>
<evidence type="ECO:0000256" key="5">
    <source>
        <dbReference type="ARBA" id="ARBA00022691"/>
    </source>
</evidence>
<organism evidence="11 12">
    <name type="scientific">Pandoravirus dulcis</name>
    <dbReference type="NCBI Taxonomy" id="1349409"/>
    <lineage>
        <taxon>Viruses</taxon>
        <taxon>Pandoravirus</taxon>
    </lineage>
</organism>
<sequence length="439" mass="48677">MCLVDEPRMRIESRGVGDQRFVKPAEPAQGQSTASTCFKGEHAHMRDAAIAPGHKTAENSSDATTRENQSGNSEQWQETANRPRRFGRRGEIGQGRKKSLFLDVYLLPLMQAHRCTLTNGDARDLSFIADQSVHLALTSPPYWTLKDYNPDVAGQLGHVEDYAQFIQGLNQVWSECYRVLVPGSRLIVVVGDVLLSRKQHGRHRLVPLHSDIQLACQKIGFDCLAPIIWHKIGSAAHEVDNGKAGILGKPYEPNAIVKNDIEYVLMLRKPGGYRSPSEEQRDASRIAKADFHAWFRQIWTDVPGTRSKEHPAPFPEQLASRLVQMFSFVGDVVLDPFAGSGTTLLASLSNLRHCVGVEIDPAYFDLARRRIASAIPSIRWKENKTQAPSFTGTVATIPTEKAASRGPTRASRKRRRVNDVDKEAEGAEAEVVEKDGVAS</sequence>
<evidence type="ECO:0000256" key="1">
    <source>
        <dbReference type="ARBA" id="ARBA00010203"/>
    </source>
</evidence>
<dbReference type="CDD" id="cd02440">
    <property type="entry name" value="AdoMet_MTases"/>
    <property type="match status" value="1"/>
</dbReference>
<feature type="region of interest" description="Disordered" evidence="9">
    <location>
        <begin position="15"/>
        <end position="34"/>
    </location>
</feature>
<reference evidence="11 12" key="1">
    <citation type="journal article" date="2013" name="Science">
        <title>Pandoraviruses: amoeba viruses with genomes up to 2.5 Mb reaching that of parasitic eukaryotes.</title>
        <authorList>
            <person name="Philippe N."/>
            <person name="Legendre M."/>
            <person name="Doutre G."/>
            <person name="Coute Y."/>
            <person name="Poirot O."/>
            <person name="Lescot M."/>
            <person name="Arslan D."/>
            <person name="Seltzer V."/>
            <person name="Bertaux L."/>
            <person name="Bruley C."/>
            <person name="Garin J."/>
            <person name="Claverie J.M."/>
            <person name="Abergel C."/>
        </authorList>
    </citation>
    <scope>NUCLEOTIDE SEQUENCE [LARGE SCALE GENOMIC DNA]</scope>
    <source>
        <strain evidence="11">Melbourne</strain>
    </source>
</reference>
<dbReference type="PRINTS" id="PR00508">
    <property type="entry name" value="S21N4MTFRASE"/>
</dbReference>
<feature type="region of interest" description="Disordered" evidence="9">
    <location>
        <begin position="49"/>
        <end position="90"/>
    </location>
</feature>
<evidence type="ECO:0000313" key="12">
    <source>
        <dbReference type="Proteomes" id="UP000201566"/>
    </source>
</evidence>
<gene>
    <name evidence="11" type="ORF">pdul_cds_889</name>
</gene>
<comment type="catalytic activity">
    <reaction evidence="8">
        <text>a 2'-deoxycytidine in DNA + S-adenosyl-L-methionine = an N(4)-methyl-2'-deoxycytidine in DNA + S-adenosyl-L-homocysteine + H(+)</text>
        <dbReference type="Rhea" id="RHEA:16857"/>
        <dbReference type="Rhea" id="RHEA-COMP:11369"/>
        <dbReference type="Rhea" id="RHEA-COMP:13674"/>
        <dbReference type="ChEBI" id="CHEBI:15378"/>
        <dbReference type="ChEBI" id="CHEBI:57856"/>
        <dbReference type="ChEBI" id="CHEBI:59789"/>
        <dbReference type="ChEBI" id="CHEBI:85452"/>
        <dbReference type="ChEBI" id="CHEBI:137933"/>
        <dbReference type="EC" id="2.1.1.113"/>
    </reaction>
</comment>
<evidence type="ECO:0000256" key="4">
    <source>
        <dbReference type="ARBA" id="ARBA00022679"/>
    </source>
</evidence>
<evidence type="ECO:0000256" key="6">
    <source>
        <dbReference type="ARBA" id="ARBA00022747"/>
    </source>
</evidence>
<dbReference type="InterPro" id="IPR017985">
    <property type="entry name" value="MeTrfase_CN4_CS"/>
</dbReference>
<dbReference type="GO" id="GO:0009307">
    <property type="term" value="P:DNA restriction-modification system"/>
    <property type="evidence" value="ECO:0007669"/>
    <property type="project" value="UniProtKB-KW"/>
</dbReference>
<evidence type="ECO:0000256" key="9">
    <source>
        <dbReference type="SAM" id="MobiDB-lite"/>
    </source>
</evidence>
<feature type="domain" description="DNA methylase N-4/N-6" evidence="10">
    <location>
        <begin position="133"/>
        <end position="368"/>
    </location>
</feature>
<evidence type="ECO:0000256" key="2">
    <source>
        <dbReference type="ARBA" id="ARBA00012185"/>
    </source>
</evidence>
<evidence type="ECO:0000313" key="11">
    <source>
        <dbReference type="EMBL" id="AGO83117.2"/>
    </source>
</evidence>
<dbReference type="RefSeq" id="YP_008319786.2">
    <property type="nucleotide sequence ID" value="NC_021858.1"/>
</dbReference>
<keyword evidence="4 11" id="KW-0808">Transferase</keyword>
<dbReference type="EMBL" id="KC977570">
    <property type="protein sequence ID" value="AGO83117.2"/>
    <property type="molecule type" value="Genomic_DNA"/>
</dbReference>
<protein>
    <recommendedName>
        <fullName evidence="2">site-specific DNA-methyltransferase (cytosine-N(4)-specific)</fullName>
        <ecNumber evidence="2">2.1.1.113</ecNumber>
    </recommendedName>
</protein>
<evidence type="ECO:0000256" key="3">
    <source>
        <dbReference type="ARBA" id="ARBA00022603"/>
    </source>
</evidence>
<dbReference type="InterPro" id="IPR001091">
    <property type="entry name" value="RM_Methyltransferase"/>
</dbReference>
<dbReference type="InterPro" id="IPR002941">
    <property type="entry name" value="DNA_methylase_N4/N6"/>
</dbReference>